<dbReference type="CDD" id="cd00167">
    <property type="entry name" value="SANT"/>
    <property type="match status" value="1"/>
</dbReference>
<feature type="compositionally biased region" description="Polar residues" evidence="1">
    <location>
        <begin position="886"/>
        <end position="896"/>
    </location>
</feature>
<dbReference type="SUPFAM" id="SSF46689">
    <property type="entry name" value="Homeodomain-like"/>
    <property type="match status" value="2"/>
</dbReference>
<feature type="compositionally biased region" description="Polar residues" evidence="1">
    <location>
        <begin position="137"/>
        <end position="146"/>
    </location>
</feature>
<gene>
    <name evidence="5" type="ORF">DBRI1063_LOCUS18821</name>
    <name evidence="6" type="ORF">DBRI1063_LOCUS18822</name>
</gene>
<dbReference type="InterPro" id="IPR017930">
    <property type="entry name" value="Myb_dom"/>
</dbReference>
<dbReference type="GO" id="GO:0000785">
    <property type="term" value="C:chromatin"/>
    <property type="evidence" value="ECO:0007669"/>
    <property type="project" value="TreeGrafter"/>
</dbReference>
<dbReference type="InterPro" id="IPR017884">
    <property type="entry name" value="SANT_dom"/>
</dbReference>
<protein>
    <recommendedName>
        <fullName evidence="7">SANT domain-containing protein</fullName>
    </recommendedName>
</protein>
<evidence type="ECO:0000313" key="6">
    <source>
        <dbReference type="EMBL" id="CAD9345385.1"/>
    </source>
</evidence>
<dbReference type="PANTHER" id="PTHR13992:SF39">
    <property type="entry name" value="SMRTER, ISOFORM G"/>
    <property type="match status" value="1"/>
</dbReference>
<dbReference type="GO" id="GO:0006357">
    <property type="term" value="P:regulation of transcription by RNA polymerase II"/>
    <property type="evidence" value="ECO:0007669"/>
    <property type="project" value="TreeGrafter"/>
</dbReference>
<dbReference type="PANTHER" id="PTHR13992">
    <property type="entry name" value="NUCLEAR RECEPTOR CO-REPRESSOR RELATED NCOR"/>
    <property type="match status" value="1"/>
</dbReference>
<evidence type="ECO:0000259" key="3">
    <source>
        <dbReference type="PROSITE" id="PS51293"/>
    </source>
</evidence>
<dbReference type="GO" id="GO:0005654">
    <property type="term" value="C:nucleoplasm"/>
    <property type="evidence" value="ECO:0007669"/>
    <property type="project" value="UniProtKB-ARBA"/>
</dbReference>
<feature type="compositionally biased region" description="Low complexity" evidence="1">
    <location>
        <begin position="368"/>
        <end position="383"/>
    </location>
</feature>
<dbReference type="InterPro" id="IPR001005">
    <property type="entry name" value="SANT/Myb"/>
</dbReference>
<sequence length="1723" mass="187820">MHDMMSHSTTSSSSSSGGVLSGGSGVNPQGSSSSTTPHISTAVEHDVRVRDGPPLWSKPVTVFASNNPSVSIGGLSTDRDSNDQDGQGQRPLWRPGDPRKHVSAALASNQSRAPVSTPAVIGIGREPPQQAEKESEQPIQKKNVNGNDAPLSSAVGSIPSKLSPPPSSTTSSEQSLQQPDTSATGQISTVSPPRSPEKKKPSVYGGLKDPRLALKRDSGGPKDPRLALKRQAGGSGGSTLSKPNFSPPKSVTAALGVGGSSPPSIPKKVSMHGVVGNFPIRPPLDNSKNLPNNSSGSAAPTIVSSTDAGADTFNPFSSSKPRQQQPLSFQPPPTVSGLKDRPKDPRLGIMGGLTSISNNKDGSSNDDLQVPKQQQQQQQLPSLLSKLSVPEQPPSIQAPIKKKPLHPISTPLLKLPDNFKKANETKQPIIPTQKPLQPVPKKEITNPYQQTPASRSLNKKVDAGGNKSLHAMHHILKSTNASLAKTTVGPVGVSSKTNLTLSKTPSSKKGDPKHASLAKSLHSPPSIKKEVKEEEMSPLTCASLGNSDKVIRAELAVQKFTELAAKVTSKQKGLLPDKASADGTAESVVLPTKQQIIACMAGIDMKIQNRKRETDKIKAEIKKAVHNEEIEKELERKREEEEKERQRKAEMERLEREKKEEEARERERIQREKEEKERQRKIELEKQREREKRERGLLSKKEAQKRKLEELENRLQESKKEEECRLENMKDSVIKKAIADNDEVLANSKEEAEGATRNAKRAKTVVAEMEASAKATEEATSAEQALADEFVSEPPIVGNFNSNRDSAIVNEVLDTILARDAPGEMAELVSSILTTNQQCAAKAHTDSLSVIPFTPFPIRGGNFSSERAVSPETVGSGNGVDGINGYNVTGSNSNGSLRHRTNAEWSNMVRHITGPADALYTEPSEAPFFKEHGRQHIEIAPMIKEHIKAKKRKLRKRWEDLAVEYYVRQDIYSAENPTNDEATAASSTNVIDGANASRSTHSYRRPRRGMGAACSQSGMGASDVVRSEYEQEQIIAEITAKEAMEKRITHGGSALPRQRCQLEKELYVSYRNSQSSRRIFDPLLEEEERRNVSAWSDMEKCIFLDRFLQHPKDFRKIASFLRNKTTKDCVSFYYDSKQSIPYKAALKEHLQRKKRRGDVSWEATIQAALSVGAVITAGTSPEKPLVFKLPQGDNTFYTRNFHPMKRELFDDIDTDTGSYKRAKRLSKGKPPPPKASVGTWFSLDKAERTFLRTVSEDNIAGMKKRISDTDLTAGSTKTIPKTIPKIITSHNVLSDACDTVKGSSSEVAGGGNNNIMTKKIPQKWSQSEKKLFFETIDKHGKDWSMLASAIPSKSTTQIKNYYYDHKKQFGKQRNKSEENKSEAGSPSPKAMAPSETSPNAKGSVLLDSLKSGEKSISDADKASDTAIKDDVKHSAAPLAQNSTPSPAPENPMQDKATEEKIDLMMAAQGRDMHLQTDSGVWMQGKHQLLPALMHQHHQQQQQKHQQQQQQQQMMRLAPQAPNQNIISRNHPHQQVMQNLYFPSRHTTAQMAEIRARLLEQRDWVDGPGGQHMANIALALGRAGHLHSGYPISPSSHMTLAGLAAMGSSSVQTENKAGGGSSGEREMAMLASLSGSGHGHQGLSGSGHGHQGITLNIRHSAASPAPGAGGVGHHRIGLNMRHDGAPSHGNFYNQGIARGNDSGGAGGNNNFVYSGHPPQQEGKR</sequence>
<evidence type="ECO:0000259" key="4">
    <source>
        <dbReference type="PROSITE" id="PS51294"/>
    </source>
</evidence>
<dbReference type="SMART" id="SM00717">
    <property type="entry name" value="SANT"/>
    <property type="match status" value="2"/>
</dbReference>
<reference evidence="6" key="1">
    <citation type="submission" date="2021-01" db="EMBL/GenBank/DDBJ databases">
        <authorList>
            <person name="Corre E."/>
            <person name="Pelletier E."/>
            <person name="Niang G."/>
            <person name="Scheremetjew M."/>
            <person name="Finn R."/>
            <person name="Kale V."/>
            <person name="Holt S."/>
            <person name="Cochrane G."/>
            <person name="Meng A."/>
            <person name="Brown T."/>
            <person name="Cohen L."/>
        </authorList>
    </citation>
    <scope>NUCLEOTIDE SEQUENCE</scope>
    <source>
        <strain evidence="6">Pop2</strain>
    </source>
</reference>
<feature type="compositionally biased region" description="Polar residues" evidence="1">
    <location>
        <begin position="238"/>
        <end position="249"/>
    </location>
</feature>
<dbReference type="EMBL" id="HBGN01029204">
    <property type="protein sequence ID" value="CAD9345385.1"/>
    <property type="molecule type" value="Transcribed_RNA"/>
</dbReference>
<feature type="compositionally biased region" description="Low complexity" evidence="1">
    <location>
        <begin position="1498"/>
        <end position="1512"/>
    </location>
</feature>
<evidence type="ECO:0000256" key="1">
    <source>
        <dbReference type="SAM" id="MobiDB-lite"/>
    </source>
</evidence>
<evidence type="ECO:0000313" key="5">
    <source>
        <dbReference type="EMBL" id="CAD9345382.1"/>
    </source>
</evidence>
<feature type="domain" description="SANT" evidence="3">
    <location>
        <begin position="1093"/>
        <end position="1141"/>
    </location>
</feature>
<feature type="compositionally biased region" description="Polar residues" evidence="1">
    <location>
        <begin position="314"/>
        <end position="328"/>
    </location>
</feature>
<feature type="compositionally biased region" description="Polar residues" evidence="1">
    <location>
        <begin position="494"/>
        <end position="507"/>
    </location>
</feature>
<dbReference type="EMBL" id="HBGN01029202">
    <property type="protein sequence ID" value="CAD9345382.1"/>
    <property type="molecule type" value="Transcribed_RNA"/>
</dbReference>
<feature type="region of interest" description="Disordered" evidence="1">
    <location>
        <begin position="1368"/>
        <end position="1403"/>
    </location>
</feature>
<feature type="region of interest" description="Disordered" evidence="1">
    <location>
        <begin position="1493"/>
        <end position="1514"/>
    </location>
</feature>
<feature type="region of interest" description="Disordered" evidence="1">
    <location>
        <begin position="489"/>
        <end position="538"/>
    </location>
</feature>
<feature type="domain" description="SANT" evidence="3">
    <location>
        <begin position="1319"/>
        <end position="1370"/>
    </location>
</feature>
<dbReference type="GO" id="GO:0032991">
    <property type="term" value="C:protein-containing complex"/>
    <property type="evidence" value="ECO:0007669"/>
    <property type="project" value="UniProtKB-ARBA"/>
</dbReference>
<feature type="compositionally biased region" description="Low complexity" evidence="1">
    <location>
        <begin position="168"/>
        <end position="179"/>
    </location>
</feature>
<feature type="compositionally biased region" description="Basic and acidic residues" evidence="1">
    <location>
        <begin position="208"/>
        <end position="226"/>
    </location>
</feature>
<feature type="region of interest" description="Disordered" evidence="1">
    <location>
        <begin position="1434"/>
        <end position="1453"/>
    </location>
</feature>
<evidence type="ECO:0008006" key="7">
    <source>
        <dbReference type="Google" id="ProtNLM"/>
    </source>
</evidence>
<feature type="domain" description="HTH myb-type" evidence="4">
    <location>
        <begin position="1322"/>
        <end position="1370"/>
    </location>
</feature>
<feature type="compositionally biased region" description="Low complexity" evidence="1">
    <location>
        <begin position="1"/>
        <end position="18"/>
    </location>
</feature>
<feature type="compositionally biased region" description="Polar residues" evidence="1">
    <location>
        <begin position="978"/>
        <end position="1000"/>
    </location>
</feature>
<dbReference type="InterPro" id="IPR009057">
    <property type="entry name" value="Homeodomain-like_sf"/>
</dbReference>
<dbReference type="PROSITE" id="PS51293">
    <property type="entry name" value="SANT"/>
    <property type="match status" value="2"/>
</dbReference>
<dbReference type="InterPro" id="IPR051571">
    <property type="entry name" value="N-CoR_corepressor"/>
</dbReference>
<feature type="region of interest" description="Disordered" evidence="1">
    <location>
        <begin position="978"/>
        <end position="1016"/>
    </location>
</feature>
<dbReference type="Gene3D" id="1.10.10.60">
    <property type="entry name" value="Homeodomain-like"/>
    <property type="match status" value="2"/>
</dbReference>
<feature type="compositionally biased region" description="Polar residues" evidence="1">
    <location>
        <begin position="286"/>
        <end position="307"/>
    </location>
</feature>
<feature type="compositionally biased region" description="Polar residues" evidence="1">
    <location>
        <begin position="354"/>
        <end position="367"/>
    </location>
</feature>
<feature type="compositionally biased region" description="Polar residues" evidence="1">
    <location>
        <begin position="180"/>
        <end position="190"/>
    </location>
</feature>
<proteinExistence type="predicted"/>
<feature type="region of interest" description="Disordered" evidence="1">
    <location>
        <begin position="868"/>
        <end position="897"/>
    </location>
</feature>
<evidence type="ECO:0000259" key="2">
    <source>
        <dbReference type="PROSITE" id="PS50090"/>
    </source>
</evidence>
<feature type="region of interest" description="Disordered" evidence="1">
    <location>
        <begin position="1"/>
        <end position="383"/>
    </location>
</feature>
<feature type="domain" description="Myb-like" evidence="2">
    <location>
        <begin position="1323"/>
        <end position="1366"/>
    </location>
</feature>
<accession>A0A6U3TBG9</accession>
<feature type="region of interest" description="Disordered" evidence="1">
    <location>
        <begin position="1659"/>
        <end position="1723"/>
    </location>
</feature>
<dbReference type="Pfam" id="PF00249">
    <property type="entry name" value="Myb_DNA-binding"/>
    <property type="match status" value="1"/>
</dbReference>
<name>A0A6U3TBG9_9STRA</name>
<dbReference type="PROSITE" id="PS50090">
    <property type="entry name" value="MYB_LIKE"/>
    <property type="match status" value="1"/>
</dbReference>
<dbReference type="PROSITE" id="PS51294">
    <property type="entry name" value="HTH_MYB"/>
    <property type="match status" value="1"/>
</dbReference>
<feature type="region of interest" description="Disordered" evidence="1">
    <location>
        <begin position="631"/>
        <end position="704"/>
    </location>
</feature>
<feature type="compositionally biased region" description="Polar residues" evidence="1">
    <location>
        <begin position="27"/>
        <end position="39"/>
    </location>
</feature>
<organism evidence="6">
    <name type="scientific">Ditylum brightwellii</name>
    <dbReference type="NCBI Taxonomy" id="49249"/>
    <lineage>
        <taxon>Eukaryota</taxon>
        <taxon>Sar</taxon>
        <taxon>Stramenopiles</taxon>
        <taxon>Ochrophyta</taxon>
        <taxon>Bacillariophyta</taxon>
        <taxon>Mediophyceae</taxon>
        <taxon>Lithodesmiophycidae</taxon>
        <taxon>Lithodesmiales</taxon>
        <taxon>Lithodesmiaceae</taxon>
        <taxon>Ditylum</taxon>
    </lineage>
</organism>